<dbReference type="Pfam" id="PF02536">
    <property type="entry name" value="mTERF"/>
    <property type="match status" value="1"/>
</dbReference>
<dbReference type="InterPro" id="IPR003690">
    <property type="entry name" value="MTERF"/>
</dbReference>
<keyword evidence="2" id="KW-0804">Transcription</keyword>
<keyword evidence="2" id="KW-0805">Transcription regulation</keyword>
<comment type="similarity">
    <text evidence="1">Belongs to the mTERF family.</text>
</comment>
<dbReference type="AlphaFoldDB" id="A0A498JG83"/>
<comment type="caution">
    <text evidence="4">The sequence shown here is derived from an EMBL/GenBank/DDBJ whole genome shotgun (WGS) entry which is preliminary data.</text>
</comment>
<dbReference type="FunFam" id="1.25.70.10:FF:000001">
    <property type="entry name" value="Mitochondrial transcription termination factor-like"/>
    <property type="match status" value="1"/>
</dbReference>
<dbReference type="InterPro" id="IPR038538">
    <property type="entry name" value="MTERF_sf"/>
</dbReference>
<organism evidence="4 5">
    <name type="scientific">Malus domestica</name>
    <name type="common">Apple</name>
    <name type="synonym">Pyrus malus</name>
    <dbReference type="NCBI Taxonomy" id="3750"/>
    <lineage>
        <taxon>Eukaryota</taxon>
        <taxon>Viridiplantae</taxon>
        <taxon>Streptophyta</taxon>
        <taxon>Embryophyta</taxon>
        <taxon>Tracheophyta</taxon>
        <taxon>Spermatophyta</taxon>
        <taxon>Magnoliopsida</taxon>
        <taxon>eudicotyledons</taxon>
        <taxon>Gunneridae</taxon>
        <taxon>Pentapetalae</taxon>
        <taxon>rosids</taxon>
        <taxon>fabids</taxon>
        <taxon>Rosales</taxon>
        <taxon>Rosaceae</taxon>
        <taxon>Amygdaloideae</taxon>
        <taxon>Maleae</taxon>
        <taxon>Malus</taxon>
    </lineage>
</organism>
<keyword evidence="5" id="KW-1185">Reference proteome</keyword>
<sequence length="395" mass="44932">MAALYKLKSLRFGYSQSSCIVASTTQRFVSGDPQPSLFPLQNLLLCRHFTSEIQPKFSVNYLINSCGVSQKNAISASKRVKLRSPERADAVLAILRNHGLSETQITNIVRNRSEVLQLDPEETLLPKLEFFRSIGVSRQDLAITLSYMPQLLTTSLENRILPTYNFLRSLLSEKNVASVLKHGSWIFVEGHSKKVEPKIRILRELGMSQFCISRLIAYYPCTLMLKPKEFCQVVDEVKKMGFDLGKVTFLMAMRALCGKSKVRCNRNQEVYKNWGWSEDDALTAFRKNPQCMITSEEKIMQVMDFLVNKMGWSSTTIAKYPIVLCYSLEKRIIPRCSVVKVLLAKGLLKDVENVSLCSLLSPAEKGFLERFVARYIDEVPQLLSVYQGKVELKDV</sequence>
<dbReference type="Gene3D" id="1.25.70.10">
    <property type="entry name" value="Transcription termination factor 3, mitochondrial"/>
    <property type="match status" value="1"/>
</dbReference>
<dbReference type="SMART" id="SM00733">
    <property type="entry name" value="Mterf"/>
    <property type="match status" value="6"/>
</dbReference>
<evidence type="ECO:0000256" key="3">
    <source>
        <dbReference type="ARBA" id="ARBA00022946"/>
    </source>
</evidence>
<dbReference type="PANTHER" id="PTHR13068">
    <property type="entry name" value="CGI-12 PROTEIN-RELATED"/>
    <property type="match status" value="1"/>
</dbReference>
<dbReference type="PANTHER" id="PTHR13068:SF133">
    <property type="entry name" value="MITOCHONDRIAL TRANSCRIPTION TERMINATION FACTOR FAMILY PROTEIN"/>
    <property type="match status" value="1"/>
</dbReference>
<name>A0A498JG83_MALDO</name>
<dbReference type="GO" id="GO:0006353">
    <property type="term" value="P:DNA-templated transcription termination"/>
    <property type="evidence" value="ECO:0007669"/>
    <property type="project" value="UniProtKB-KW"/>
</dbReference>
<dbReference type="GO" id="GO:0003676">
    <property type="term" value="F:nucleic acid binding"/>
    <property type="evidence" value="ECO:0007669"/>
    <property type="project" value="InterPro"/>
</dbReference>
<evidence type="ECO:0000313" key="5">
    <source>
        <dbReference type="Proteomes" id="UP000290289"/>
    </source>
</evidence>
<keyword evidence="2" id="KW-0806">Transcription termination</keyword>
<accession>A0A498JG83</accession>
<dbReference type="EMBL" id="RDQH01000333">
    <property type="protein sequence ID" value="RXH93817.1"/>
    <property type="molecule type" value="Genomic_DNA"/>
</dbReference>
<evidence type="ECO:0000256" key="2">
    <source>
        <dbReference type="ARBA" id="ARBA00022472"/>
    </source>
</evidence>
<protein>
    <submittedName>
        <fullName evidence="4">Uncharacterized protein</fullName>
    </submittedName>
</protein>
<dbReference type="Proteomes" id="UP000290289">
    <property type="component" value="Chromosome 7"/>
</dbReference>
<keyword evidence="3" id="KW-0809">Transit peptide</keyword>
<evidence type="ECO:0000313" key="4">
    <source>
        <dbReference type="EMBL" id="RXH93817.1"/>
    </source>
</evidence>
<reference evidence="4 5" key="1">
    <citation type="submission" date="2018-10" db="EMBL/GenBank/DDBJ databases">
        <title>A high-quality apple genome assembly.</title>
        <authorList>
            <person name="Hu J."/>
        </authorList>
    </citation>
    <scope>NUCLEOTIDE SEQUENCE [LARGE SCALE GENOMIC DNA]</scope>
    <source>
        <strain evidence="5">cv. HFTH1</strain>
        <tissue evidence="4">Young leaf</tissue>
    </source>
</reference>
<evidence type="ECO:0000256" key="1">
    <source>
        <dbReference type="ARBA" id="ARBA00007692"/>
    </source>
</evidence>
<gene>
    <name evidence="4" type="ORF">DVH24_015884</name>
</gene>
<proteinExistence type="inferred from homology"/>